<dbReference type="PANTHER" id="PTHR47331">
    <property type="entry name" value="PHD-TYPE DOMAIN-CONTAINING PROTEIN"/>
    <property type="match status" value="1"/>
</dbReference>
<evidence type="ECO:0000313" key="3">
    <source>
        <dbReference type="Proteomes" id="UP001152320"/>
    </source>
</evidence>
<reference evidence="2" key="1">
    <citation type="submission" date="2021-10" db="EMBL/GenBank/DDBJ databases">
        <title>Tropical sea cucumber genome reveals ecological adaptation and Cuvierian tubules defense mechanism.</title>
        <authorList>
            <person name="Chen T."/>
        </authorList>
    </citation>
    <scope>NUCLEOTIDE SEQUENCE</scope>
    <source>
        <strain evidence="2">Nanhai2018</strain>
        <tissue evidence="2">Muscle</tissue>
    </source>
</reference>
<feature type="domain" description="Integrase zinc-binding" evidence="1">
    <location>
        <begin position="171"/>
        <end position="225"/>
    </location>
</feature>
<dbReference type="PANTHER" id="PTHR47331:SF1">
    <property type="entry name" value="GAG-LIKE PROTEIN"/>
    <property type="match status" value="1"/>
</dbReference>
<dbReference type="EMBL" id="JAIZAY010000010">
    <property type="protein sequence ID" value="KAJ8034140.1"/>
    <property type="molecule type" value="Genomic_DNA"/>
</dbReference>
<accession>A0A9Q1H6E8</accession>
<protein>
    <recommendedName>
        <fullName evidence="1">Integrase zinc-binding domain-containing protein</fullName>
    </recommendedName>
</protein>
<dbReference type="OrthoDB" id="10055784at2759"/>
<dbReference type="Gene3D" id="1.10.340.70">
    <property type="match status" value="1"/>
</dbReference>
<sequence length="282" mass="32596">MKAESEWPVDRVSREKITEDLNREDPEVKKSASINVVQSERSRIDELFERYSSWDDLKRGVAWLLRVKDFLRDRVRCKEASMKREPIAVEEYRRAEQEIAKYVQRQNFASIIVELQQESSKLKGRSSKGRLASIRKLKPMLVEGLLRVGGRLVKAPISYDARHPILLPKDHHITKLIIDHYHRLVGHSGPSITWARLRQKFWVLKGSAAVRRVIGNCLPCKRRNAKPMSQLMADLPLERVNPEKPAFSSVGVDYFGPMYVKQGRSQVKRYGCLFTCIRGQST</sequence>
<proteinExistence type="predicted"/>
<dbReference type="AlphaFoldDB" id="A0A9Q1H6E8"/>
<dbReference type="Pfam" id="PF17921">
    <property type="entry name" value="Integrase_H2C2"/>
    <property type="match status" value="1"/>
</dbReference>
<evidence type="ECO:0000259" key="1">
    <source>
        <dbReference type="Pfam" id="PF17921"/>
    </source>
</evidence>
<name>A0A9Q1H6E8_HOLLE</name>
<dbReference type="InterPro" id="IPR041588">
    <property type="entry name" value="Integrase_H2C2"/>
</dbReference>
<comment type="caution">
    <text evidence="2">The sequence shown here is derived from an EMBL/GenBank/DDBJ whole genome shotgun (WGS) entry which is preliminary data.</text>
</comment>
<organism evidence="2 3">
    <name type="scientific">Holothuria leucospilota</name>
    <name type="common">Black long sea cucumber</name>
    <name type="synonym">Mertensiothuria leucospilota</name>
    <dbReference type="NCBI Taxonomy" id="206669"/>
    <lineage>
        <taxon>Eukaryota</taxon>
        <taxon>Metazoa</taxon>
        <taxon>Echinodermata</taxon>
        <taxon>Eleutherozoa</taxon>
        <taxon>Echinozoa</taxon>
        <taxon>Holothuroidea</taxon>
        <taxon>Aspidochirotacea</taxon>
        <taxon>Aspidochirotida</taxon>
        <taxon>Holothuriidae</taxon>
        <taxon>Holothuria</taxon>
    </lineage>
</organism>
<gene>
    <name evidence="2" type="ORF">HOLleu_20859</name>
</gene>
<evidence type="ECO:0000313" key="2">
    <source>
        <dbReference type="EMBL" id="KAJ8034140.1"/>
    </source>
</evidence>
<keyword evidence="3" id="KW-1185">Reference proteome</keyword>
<dbReference type="Proteomes" id="UP001152320">
    <property type="component" value="Chromosome 10"/>
</dbReference>